<dbReference type="STRING" id="1550231.SAMN05660662_3326"/>
<dbReference type="InterPro" id="IPR016169">
    <property type="entry name" value="FAD-bd_PCMH_sub2"/>
</dbReference>
<name>A0A1G7NS75_9ACTN</name>
<dbReference type="PANTHER" id="PTHR42934:SF2">
    <property type="entry name" value="GLYCOLATE OXIDASE SUBUNIT GLCD"/>
    <property type="match status" value="1"/>
</dbReference>
<dbReference type="SUPFAM" id="SSF56176">
    <property type="entry name" value="FAD-binding/transporter-associated domain-like"/>
    <property type="match status" value="1"/>
</dbReference>
<comment type="similarity">
    <text evidence="2">Belongs to the FAD-binding oxidoreductase/transferase type 4 family.</text>
</comment>
<keyword evidence="4" id="KW-0274">FAD</keyword>
<keyword evidence="3" id="KW-0285">Flavoprotein</keyword>
<proteinExistence type="inferred from homology"/>
<feature type="domain" description="FAD-binding PCMH-type" evidence="6">
    <location>
        <begin position="39"/>
        <end position="218"/>
    </location>
</feature>
<gene>
    <name evidence="7" type="ORF">SAMN05660662_3326</name>
</gene>
<reference evidence="8" key="1">
    <citation type="submission" date="2016-10" db="EMBL/GenBank/DDBJ databases">
        <authorList>
            <person name="Varghese N."/>
            <person name="Submissions S."/>
        </authorList>
    </citation>
    <scope>NUCLEOTIDE SEQUENCE [LARGE SCALE GENOMIC DNA]</scope>
    <source>
        <strain evidence="8">DSM 44268</strain>
    </source>
</reference>
<dbReference type="FunFam" id="3.30.70.2740:FF:000001">
    <property type="entry name" value="D-lactate dehydrogenase mitochondrial"/>
    <property type="match status" value="1"/>
</dbReference>
<evidence type="ECO:0000256" key="1">
    <source>
        <dbReference type="ARBA" id="ARBA00001974"/>
    </source>
</evidence>
<dbReference type="GO" id="GO:0071949">
    <property type="term" value="F:FAD binding"/>
    <property type="evidence" value="ECO:0007669"/>
    <property type="project" value="InterPro"/>
</dbReference>
<dbReference type="InterPro" id="IPR016171">
    <property type="entry name" value="Vanillyl_alc_oxidase_C-sub2"/>
</dbReference>
<dbReference type="Proteomes" id="UP000199406">
    <property type="component" value="Unassembled WGS sequence"/>
</dbReference>
<dbReference type="SUPFAM" id="SSF55103">
    <property type="entry name" value="FAD-linked oxidases, C-terminal domain"/>
    <property type="match status" value="1"/>
</dbReference>
<protein>
    <submittedName>
        <fullName evidence="7">Glycolate oxidase</fullName>
    </submittedName>
</protein>
<dbReference type="InterPro" id="IPR051914">
    <property type="entry name" value="FAD-linked_OxidoTrans_Type4"/>
</dbReference>
<dbReference type="PANTHER" id="PTHR42934">
    <property type="entry name" value="GLYCOLATE OXIDASE SUBUNIT GLCD"/>
    <property type="match status" value="1"/>
</dbReference>
<evidence type="ECO:0000313" key="8">
    <source>
        <dbReference type="Proteomes" id="UP000199406"/>
    </source>
</evidence>
<dbReference type="InterPro" id="IPR016164">
    <property type="entry name" value="FAD-linked_Oxase-like_C"/>
</dbReference>
<comment type="cofactor">
    <cofactor evidence="1">
        <name>FAD</name>
        <dbReference type="ChEBI" id="CHEBI:57692"/>
    </cofactor>
</comment>
<organism evidence="7 8">
    <name type="scientific">Blastococcus aurantiacus</name>
    <dbReference type="NCBI Taxonomy" id="1550231"/>
    <lineage>
        <taxon>Bacteria</taxon>
        <taxon>Bacillati</taxon>
        <taxon>Actinomycetota</taxon>
        <taxon>Actinomycetes</taxon>
        <taxon>Geodermatophilales</taxon>
        <taxon>Geodermatophilaceae</taxon>
        <taxon>Blastococcus</taxon>
    </lineage>
</organism>
<evidence type="ECO:0000256" key="5">
    <source>
        <dbReference type="ARBA" id="ARBA00023002"/>
    </source>
</evidence>
<evidence type="ECO:0000256" key="3">
    <source>
        <dbReference type="ARBA" id="ARBA00022630"/>
    </source>
</evidence>
<evidence type="ECO:0000259" key="6">
    <source>
        <dbReference type="PROSITE" id="PS51387"/>
    </source>
</evidence>
<evidence type="ECO:0000313" key="7">
    <source>
        <dbReference type="EMBL" id="SDF76803.1"/>
    </source>
</evidence>
<dbReference type="InterPro" id="IPR004113">
    <property type="entry name" value="FAD-bd_oxidored_4_C"/>
</dbReference>
<accession>A0A1G7NS75</accession>
<dbReference type="GO" id="GO:0016491">
    <property type="term" value="F:oxidoreductase activity"/>
    <property type="evidence" value="ECO:0007669"/>
    <property type="project" value="UniProtKB-KW"/>
</dbReference>
<dbReference type="EMBL" id="FNBT01000006">
    <property type="protein sequence ID" value="SDF76803.1"/>
    <property type="molecule type" value="Genomic_DNA"/>
</dbReference>
<evidence type="ECO:0000256" key="2">
    <source>
        <dbReference type="ARBA" id="ARBA00008000"/>
    </source>
</evidence>
<dbReference type="Pfam" id="PF01565">
    <property type="entry name" value="FAD_binding_4"/>
    <property type="match status" value="1"/>
</dbReference>
<dbReference type="FunFam" id="1.10.45.10:FF:000001">
    <property type="entry name" value="D-lactate dehydrogenase mitochondrial"/>
    <property type="match status" value="1"/>
</dbReference>
<keyword evidence="5" id="KW-0560">Oxidoreductase</keyword>
<dbReference type="Gene3D" id="3.30.70.2740">
    <property type="match status" value="1"/>
</dbReference>
<dbReference type="InterPro" id="IPR036318">
    <property type="entry name" value="FAD-bd_PCMH-like_sf"/>
</dbReference>
<dbReference type="PROSITE" id="PS51387">
    <property type="entry name" value="FAD_PCMH"/>
    <property type="match status" value="1"/>
</dbReference>
<dbReference type="Gene3D" id="3.30.465.10">
    <property type="match status" value="1"/>
</dbReference>
<dbReference type="Gene3D" id="1.10.45.10">
    <property type="entry name" value="Vanillyl-alcohol Oxidase, Chain A, domain 4"/>
    <property type="match status" value="1"/>
</dbReference>
<dbReference type="AlphaFoldDB" id="A0A1G7NS75"/>
<sequence length="476" mass="49540">MTVTTSWVTELQDALGADSVLTDPDVTAGYARDQAMMAPAGTPAAVVLPRSTADVVAVMQVATRHGVPVVPRGAGSGLAGSSNAVDGAITLVMTRMDAVLEVSPADRLAVVQPGVVNKDLRDAVAGYGLFYPPDPSSYDWCTIGGNLSTNSGGLCCVKYGVTTDYVMALEVVLADGRVLRTGRRTVKGVAGYDLPRLFVGSEGTLGVITEATLALRPAPERPVTLAASFGTTAQTGQVVERVVTSGLVPSLLEVMDNTCIRAVDDLLKADLDRSAHALLVAQSDAGGETAVREMEALAQLCREAGADFVHTTDDPAEGDLLLQARRMALPALATLGSTLIDDVAVPRSRIAAFLDGCDAVAAARRLTIGVVGHAGDGNMHPTICFDPADADQRERAFAAFDDICELGLSLGGTITGEHGVGAIKVDWLEREIGPVALDVHRAIKDALDPDGLLNPGKVFRRASVRDLPAVAELTGR</sequence>
<evidence type="ECO:0000256" key="4">
    <source>
        <dbReference type="ARBA" id="ARBA00022827"/>
    </source>
</evidence>
<dbReference type="InterPro" id="IPR006094">
    <property type="entry name" value="Oxid_FAD_bind_N"/>
</dbReference>
<dbReference type="Pfam" id="PF02913">
    <property type="entry name" value="FAD-oxidase_C"/>
    <property type="match status" value="1"/>
</dbReference>
<keyword evidence="8" id="KW-1185">Reference proteome</keyword>
<dbReference type="InterPro" id="IPR016166">
    <property type="entry name" value="FAD-bd_PCMH"/>
</dbReference>